<dbReference type="Proteomes" id="UP000792457">
    <property type="component" value="Unassembled WGS sequence"/>
</dbReference>
<comment type="similarity">
    <text evidence="6">Belongs to the PIERCE1 family.</text>
</comment>
<dbReference type="InterPro" id="IPR026507">
    <property type="entry name" value="PIRC1/2"/>
</dbReference>
<gene>
    <name evidence="7" type="ORF">J437_LFUL011998</name>
</gene>
<evidence type="ECO:0000256" key="2">
    <source>
        <dbReference type="ARBA" id="ARBA00004245"/>
    </source>
</evidence>
<keyword evidence="5" id="KW-0966">Cell projection</keyword>
<evidence type="ECO:0000313" key="7">
    <source>
        <dbReference type="EMBL" id="KAG8225742.1"/>
    </source>
</evidence>
<evidence type="ECO:0000256" key="5">
    <source>
        <dbReference type="ARBA" id="ARBA00023273"/>
    </source>
</evidence>
<dbReference type="PANTHER" id="PTHR20899">
    <property type="entry name" value="PIERCE HOMOLOG"/>
    <property type="match status" value="1"/>
</dbReference>
<proteinExistence type="inferred from homology"/>
<evidence type="ECO:0000256" key="3">
    <source>
        <dbReference type="ARBA" id="ARBA00022490"/>
    </source>
</evidence>
<sequence>MDYYTYRHRHIPIKKRHKGCLRTCDIIYELNHRLPECPDVPETRSIRMPPNPMYRTTYMDYGCRLPKSFEAPHVFYPTRRAFSNDLMQFGMYRDTTLNL</sequence>
<protein>
    <submittedName>
        <fullName evidence="7">Uncharacterized protein</fullName>
    </submittedName>
</protein>
<evidence type="ECO:0000256" key="1">
    <source>
        <dbReference type="ARBA" id="ARBA00004138"/>
    </source>
</evidence>
<comment type="subcellular location">
    <subcellularLocation>
        <location evidence="1">Cell projection</location>
        <location evidence="1">Cilium</location>
    </subcellularLocation>
    <subcellularLocation>
        <location evidence="2">Cytoplasm</location>
        <location evidence="2">Cytoskeleton</location>
    </subcellularLocation>
</comment>
<keyword evidence="4" id="KW-0206">Cytoskeleton</keyword>
<dbReference type="GO" id="GO:0005879">
    <property type="term" value="C:axonemal microtubule"/>
    <property type="evidence" value="ECO:0007669"/>
    <property type="project" value="InterPro"/>
</dbReference>
<keyword evidence="8" id="KW-1185">Reference proteome</keyword>
<name>A0A8K0NXW0_LADFU</name>
<comment type="caution">
    <text evidence="7">The sequence shown here is derived from an EMBL/GenBank/DDBJ whole genome shotgun (WGS) entry which is preliminary data.</text>
</comment>
<evidence type="ECO:0000256" key="6">
    <source>
        <dbReference type="ARBA" id="ARBA00038014"/>
    </source>
</evidence>
<organism evidence="7 8">
    <name type="scientific">Ladona fulva</name>
    <name type="common">Scarce chaser dragonfly</name>
    <name type="synonym">Libellula fulva</name>
    <dbReference type="NCBI Taxonomy" id="123851"/>
    <lineage>
        <taxon>Eukaryota</taxon>
        <taxon>Metazoa</taxon>
        <taxon>Ecdysozoa</taxon>
        <taxon>Arthropoda</taxon>
        <taxon>Hexapoda</taxon>
        <taxon>Insecta</taxon>
        <taxon>Pterygota</taxon>
        <taxon>Palaeoptera</taxon>
        <taxon>Odonata</taxon>
        <taxon>Epiprocta</taxon>
        <taxon>Anisoptera</taxon>
        <taxon>Libelluloidea</taxon>
        <taxon>Libellulidae</taxon>
        <taxon>Ladona</taxon>
    </lineage>
</organism>
<evidence type="ECO:0000256" key="4">
    <source>
        <dbReference type="ARBA" id="ARBA00023212"/>
    </source>
</evidence>
<dbReference type="OrthoDB" id="546383at2759"/>
<dbReference type="EMBL" id="KZ308251">
    <property type="protein sequence ID" value="KAG8225742.1"/>
    <property type="molecule type" value="Genomic_DNA"/>
</dbReference>
<accession>A0A8K0NXW0</accession>
<dbReference type="Pfam" id="PF14892">
    <property type="entry name" value="PIRC1_2"/>
    <property type="match status" value="1"/>
</dbReference>
<dbReference type="GO" id="GO:0035082">
    <property type="term" value="P:axoneme assembly"/>
    <property type="evidence" value="ECO:0007669"/>
    <property type="project" value="InterPro"/>
</dbReference>
<reference evidence="7" key="1">
    <citation type="submission" date="2013-04" db="EMBL/GenBank/DDBJ databases">
        <authorList>
            <person name="Qu J."/>
            <person name="Murali S.C."/>
            <person name="Bandaranaike D."/>
            <person name="Bellair M."/>
            <person name="Blankenburg K."/>
            <person name="Chao H."/>
            <person name="Dinh H."/>
            <person name="Doddapaneni H."/>
            <person name="Downs B."/>
            <person name="Dugan-Rocha S."/>
            <person name="Elkadiri S."/>
            <person name="Gnanaolivu R.D."/>
            <person name="Hernandez B."/>
            <person name="Javaid M."/>
            <person name="Jayaseelan J.C."/>
            <person name="Lee S."/>
            <person name="Li M."/>
            <person name="Ming W."/>
            <person name="Munidasa M."/>
            <person name="Muniz J."/>
            <person name="Nguyen L."/>
            <person name="Ongeri F."/>
            <person name="Osuji N."/>
            <person name="Pu L.-L."/>
            <person name="Puazo M."/>
            <person name="Qu C."/>
            <person name="Quiroz J."/>
            <person name="Raj R."/>
            <person name="Weissenberger G."/>
            <person name="Xin Y."/>
            <person name="Zou X."/>
            <person name="Han Y."/>
            <person name="Richards S."/>
            <person name="Worley K."/>
            <person name="Muzny D."/>
            <person name="Gibbs R."/>
        </authorList>
    </citation>
    <scope>NUCLEOTIDE SEQUENCE</scope>
    <source>
        <strain evidence="7">Sampled in the wild</strain>
    </source>
</reference>
<keyword evidence="3" id="KW-0963">Cytoplasm</keyword>
<dbReference type="PANTHER" id="PTHR20899:SF1">
    <property type="entry name" value="PIERCER OF MICROTUBULE WALL 1 PROTEIN"/>
    <property type="match status" value="1"/>
</dbReference>
<evidence type="ECO:0000313" key="8">
    <source>
        <dbReference type="Proteomes" id="UP000792457"/>
    </source>
</evidence>
<dbReference type="AlphaFoldDB" id="A0A8K0NXW0"/>
<reference evidence="7" key="2">
    <citation type="submission" date="2017-10" db="EMBL/GenBank/DDBJ databases">
        <title>Ladona fulva Genome sequencing and assembly.</title>
        <authorList>
            <person name="Murali S."/>
            <person name="Richards S."/>
            <person name="Bandaranaike D."/>
            <person name="Bellair M."/>
            <person name="Blankenburg K."/>
            <person name="Chao H."/>
            <person name="Dinh H."/>
            <person name="Doddapaneni H."/>
            <person name="Dugan-Rocha S."/>
            <person name="Elkadiri S."/>
            <person name="Gnanaolivu R."/>
            <person name="Hernandez B."/>
            <person name="Skinner E."/>
            <person name="Javaid M."/>
            <person name="Lee S."/>
            <person name="Li M."/>
            <person name="Ming W."/>
            <person name="Munidasa M."/>
            <person name="Muniz J."/>
            <person name="Nguyen L."/>
            <person name="Hughes D."/>
            <person name="Osuji N."/>
            <person name="Pu L.-L."/>
            <person name="Puazo M."/>
            <person name="Qu C."/>
            <person name="Quiroz J."/>
            <person name="Raj R."/>
            <person name="Weissenberger G."/>
            <person name="Xin Y."/>
            <person name="Zou X."/>
            <person name="Han Y."/>
            <person name="Worley K."/>
            <person name="Muzny D."/>
            <person name="Gibbs R."/>
        </authorList>
    </citation>
    <scope>NUCLEOTIDE SEQUENCE</scope>
    <source>
        <strain evidence="7">Sampled in the wild</strain>
    </source>
</reference>